<evidence type="ECO:0000256" key="1">
    <source>
        <dbReference type="ARBA" id="ARBA00022723"/>
    </source>
</evidence>
<dbReference type="AlphaFoldDB" id="A0A8J7VTL3"/>
<dbReference type="RefSeq" id="WP_211925628.1">
    <property type="nucleotide sequence ID" value="NZ_JAGQFT020000003.1"/>
</dbReference>
<feature type="domain" description="PilY1 beta-propeller" evidence="4">
    <location>
        <begin position="727"/>
        <end position="1100"/>
    </location>
</feature>
<evidence type="ECO:0000313" key="7">
    <source>
        <dbReference type="Proteomes" id="UP000675747"/>
    </source>
</evidence>
<dbReference type="InterPro" id="IPR008707">
    <property type="entry name" value="B-propeller_PilY1"/>
</dbReference>
<evidence type="ECO:0000313" key="6">
    <source>
        <dbReference type="EMBL" id="MBS7456662.1"/>
    </source>
</evidence>
<dbReference type="Pfam" id="PF05567">
    <property type="entry name" value="T4P_PilY1"/>
    <property type="match status" value="1"/>
</dbReference>
<organism evidence="5">
    <name type="scientific">Coralloluteibacterium stylophorae</name>
    <dbReference type="NCBI Taxonomy" id="1776034"/>
    <lineage>
        <taxon>Bacteria</taxon>
        <taxon>Pseudomonadati</taxon>
        <taxon>Pseudomonadota</taxon>
        <taxon>Gammaproteobacteria</taxon>
        <taxon>Lysobacterales</taxon>
        <taxon>Lysobacteraceae</taxon>
        <taxon>Coralloluteibacterium</taxon>
    </lineage>
</organism>
<dbReference type="Proteomes" id="UP000675747">
    <property type="component" value="Unassembled WGS sequence"/>
</dbReference>
<dbReference type="GO" id="GO:0046872">
    <property type="term" value="F:metal ion binding"/>
    <property type="evidence" value="ECO:0007669"/>
    <property type="project" value="UniProtKB-KW"/>
</dbReference>
<evidence type="ECO:0000313" key="5">
    <source>
        <dbReference type="EMBL" id="MBR0561659.1"/>
    </source>
</evidence>
<accession>A0A8J7VTL3</accession>
<keyword evidence="1" id="KW-0479">Metal-binding</keyword>
<evidence type="ECO:0000256" key="2">
    <source>
        <dbReference type="ARBA" id="ARBA00022837"/>
    </source>
</evidence>
<feature type="region of interest" description="Disordered" evidence="3">
    <location>
        <begin position="1222"/>
        <end position="1241"/>
    </location>
</feature>
<sequence length="1272" mass="135859">MASHKSGPIVASVAACLGVLAAGYAGYAAYAAQARPGAVLAQAPLNVEVQVPPAFIMALDDSGSMNWETMNNTRDGAFTWARATNNSSVIRSFFDTNGVPFGYSGGYSRTTNYLFVFPYPGRNNDQNAIPPTTNFGFARSHEFNPAYFNPGTTYEPWKNADGSVYANVDPANAPVDPRPAGVNNKINYRVDLTAPLEETDGGWLFQMRTDMVLPAGTRHWLNGCGGSRPGPNRTWYTHGSDVRFSSDCDIAISFYPATYYLTVPNSPDGYSGTPLPVVNPVGGPPDTTLYRYEIRRSNYPSQELYARAIQNFANWFTYYRTRREALISGLTNSLLDVQNMRVGWFLMNVRDNVTMYDLTDPDEKEDLFEGLYKIPASGNTPSRRAVDHLGKQFQRSGNNAPVQLTCQRNAGMLFTDGYINDTSSPSSTLQDDGLGAPFEDKVPNTMADIVLPYYLESLRPGGFDTNNVPVPSGCSADNPDPRLDCQTNLHMNFYGITLGTLGNLYGDEYQQDPEQPWVVNPSPFDQPPSWHTSRVDLSPHAVDEMWHATINARGEMINASTPEAITLAMRRILASVPGAATPSGTLAMSGARVGAGSLSVSPTYEARDEGTDWFSTLTAQRVRTNTAGTATEFQYLWEAAAAMPAAASRDVYATKGGTVVRFNAANISLDDVCTKPDGLYPGMVRCTSGEIAALGVDRTQAVNYLLGDRTLERSGDTGKLRKRSSRLGDIVNSTPVISSPDDDYGYGSLPAPYGTSYRTYLNTTKQSRRYMVYAGANDGMLHAFDGGMDADNQVGGSGGREEFAYVPATALGHMGNLLFPYEPDNRSDQKFSHRYYVDGPVTVSDAYVGNAWETVLVGTAGAGGRGVFALNVSDPANFDPADRLWEISDLDASLSDAVRANIGHVLGRPVIVPVKSDGVVRWKAIFGNGYNSASGKAVLFVVDIASGAPSITMIEAVEAGAGVPAGSNGLGNIVVVDRWGPDGANQLNGIVRDGFADTVYAADQKGALWKFDLRSSAPATVTTPVFTTRSFVEGGQTYRQPIIGGMTAAAGPNAGVMLYFGSGSFSFQGDPDDRSVQSLYAVNDTVRGSVTSSLSRGNLQGYSVGGGATERSISMTGSGPSFASGWYVDLPAGERFVGYPRIASGIVFMPTYAPQDGSAGCSTNGSNWLFGLNASSGAAALSNARYGSPSGNNPSEGTASVILNTGGTAPVKDVGVNVLPRLQPGAPDDLSAPGAPPSTPEQGCWMTVTTAGLVEPLYLPYPCGRQSWRQVE</sequence>
<proteinExistence type="predicted"/>
<evidence type="ECO:0000256" key="3">
    <source>
        <dbReference type="SAM" id="MobiDB-lite"/>
    </source>
</evidence>
<name>A0A8J7VTL3_9GAMM</name>
<dbReference type="EMBL" id="JAGQFT020000003">
    <property type="protein sequence ID" value="MBS7456662.1"/>
    <property type="molecule type" value="Genomic_DNA"/>
</dbReference>
<reference evidence="6 7" key="1">
    <citation type="journal article" date="2021" name="Microbiol. Resour. Announc.">
        <title>Draft Genome Sequence of Coralloluteibacterium stylophorae LMG 29479T.</title>
        <authorList>
            <person name="Karlyshev A.V."/>
            <person name="Kudryashova E.B."/>
            <person name="Ariskina E.V."/>
            <person name="Conroy A.P."/>
            <person name="Abidueva E.Y."/>
        </authorList>
    </citation>
    <scope>NUCLEOTIDE SEQUENCE [LARGE SCALE GENOMIC DNA]</scope>
    <source>
        <strain evidence="6 7">LMG 29479</strain>
    </source>
</reference>
<dbReference type="PROSITE" id="PS51257">
    <property type="entry name" value="PROKAR_LIPOPROTEIN"/>
    <property type="match status" value="1"/>
</dbReference>
<evidence type="ECO:0000259" key="4">
    <source>
        <dbReference type="Pfam" id="PF05567"/>
    </source>
</evidence>
<gene>
    <name evidence="6" type="ORF">KB893_005890</name>
    <name evidence="5" type="ORF">KB893_03860</name>
</gene>
<comment type="caution">
    <text evidence="5">The sequence shown here is derived from an EMBL/GenBank/DDBJ whole genome shotgun (WGS) entry which is preliminary data.</text>
</comment>
<keyword evidence="2" id="KW-0106">Calcium</keyword>
<reference evidence="5" key="2">
    <citation type="submission" date="2021-04" db="EMBL/GenBank/DDBJ databases">
        <authorList>
            <person name="Karlyshev A.V."/>
        </authorList>
    </citation>
    <scope>NUCLEOTIDE SEQUENCE</scope>
    <source>
        <strain evidence="5">LMG 29479</strain>
    </source>
</reference>
<dbReference type="EMBL" id="JAGQFT010000017">
    <property type="protein sequence ID" value="MBR0561659.1"/>
    <property type="molecule type" value="Genomic_DNA"/>
</dbReference>
<keyword evidence="7" id="KW-1185">Reference proteome</keyword>
<protein>
    <submittedName>
        <fullName evidence="5">Pilus assembly protein</fullName>
    </submittedName>
</protein>